<feature type="domain" description="JmjC" evidence="3">
    <location>
        <begin position="198"/>
        <end position="348"/>
    </location>
</feature>
<evidence type="ECO:0000256" key="2">
    <source>
        <dbReference type="SAM" id="SignalP"/>
    </source>
</evidence>
<accession>A0A9W7GK35</accession>
<dbReference type="SUPFAM" id="SSF51197">
    <property type="entry name" value="Clavaminate synthase-like"/>
    <property type="match status" value="1"/>
</dbReference>
<keyword evidence="2" id="KW-0732">Signal</keyword>
<feature type="compositionally biased region" description="Polar residues" evidence="1">
    <location>
        <begin position="66"/>
        <end position="77"/>
    </location>
</feature>
<dbReference type="EMBL" id="BRYA01000334">
    <property type="protein sequence ID" value="GMI47182.1"/>
    <property type="molecule type" value="Genomic_DNA"/>
</dbReference>
<organism evidence="4 5">
    <name type="scientific">Triparma columacea</name>
    <dbReference type="NCBI Taxonomy" id="722753"/>
    <lineage>
        <taxon>Eukaryota</taxon>
        <taxon>Sar</taxon>
        <taxon>Stramenopiles</taxon>
        <taxon>Ochrophyta</taxon>
        <taxon>Bolidophyceae</taxon>
        <taxon>Parmales</taxon>
        <taxon>Triparmaceae</taxon>
        <taxon>Triparma</taxon>
    </lineage>
</organism>
<dbReference type="PANTHER" id="PTHR12480">
    <property type="entry name" value="ARGININE DEMETHYLASE AND LYSYL-HYDROXYLASE JMJD"/>
    <property type="match status" value="1"/>
</dbReference>
<dbReference type="InterPro" id="IPR041667">
    <property type="entry name" value="Cupin_8"/>
</dbReference>
<proteinExistence type="predicted"/>
<reference evidence="5" key="1">
    <citation type="journal article" date="2023" name="Commun. Biol.">
        <title>Genome analysis of Parmales, the sister group of diatoms, reveals the evolutionary specialization of diatoms from phago-mixotrophs to photoautotrophs.</title>
        <authorList>
            <person name="Ban H."/>
            <person name="Sato S."/>
            <person name="Yoshikawa S."/>
            <person name="Yamada K."/>
            <person name="Nakamura Y."/>
            <person name="Ichinomiya M."/>
            <person name="Sato N."/>
            <person name="Blanc-Mathieu R."/>
            <person name="Endo H."/>
            <person name="Kuwata A."/>
            <person name="Ogata H."/>
        </authorList>
    </citation>
    <scope>NUCLEOTIDE SEQUENCE [LARGE SCALE GENOMIC DNA]</scope>
</reference>
<sequence length="389" mass="42674">MSSCRAGLNQVKIFPKNWMFLFLGLLGLGVLLGVPSIEAQALENPPVCSNAAPESKNGDPIPLNNCPPSSDDLTTPKGSHPIYQSVKVVTNLEDVPSEVARNEPFILRELVNRWSGYKKFSLDYFVEEFGEAVASAQHNAYPTVRVDHDNFEISFAELKKLVIQSDGGDDDGEGSSSTTKSQNHNEPPIYGALTLSLEQRNKVWGDLHLPPTLQDDDFMRCLGTKQLVDDFLGSFFWSQLFVGASGTGMEMHSDMIRTHVWTAQIEGEKQAVFCPPGSKKFDAFSTTVPHDDRGDCLWAALQPGELLFWPSTWRHQTFNSQGPSVAVSGMAVPEGDLAKLFDSTISRHPMLKMKKGLAKNIHQCSKEAAEGKLLSKVIASILTAFGMGS</sequence>
<keyword evidence="5" id="KW-1185">Reference proteome</keyword>
<feature type="region of interest" description="Disordered" evidence="1">
    <location>
        <begin position="49"/>
        <end position="77"/>
    </location>
</feature>
<evidence type="ECO:0000259" key="3">
    <source>
        <dbReference type="PROSITE" id="PS51184"/>
    </source>
</evidence>
<dbReference type="Pfam" id="PF13621">
    <property type="entry name" value="Cupin_8"/>
    <property type="match status" value="1"/>
</dbReference>
<feature type="signal peptide" evidence="2">
    <location>
        <begin position="1"/>
        <end position="33"/>
    </location>
</feature>
<feature type="region of interest" description="Disordered" evidence="1">
    <location>
        <begin position="165"/>
        <end position="188"/>
    </location>
</feature>
<evidence type="ECO:0000313" key="5">
    <source>
        <dbReference type="Proteomes" id="UP001165065"/>
    </source>
</evidence>
<dbReference type="Proteomes" id="UP001165065">
    <property type="component" value="Unassembled WGS sequence"/>
</dbReference>
<protein>
    <recommendedName>
        <fullName evidence="3">JmjC domain-containing protein</fullName>
    </recommendedName>
</protein>
<dbReference type="PROSITE" id="PS51184">
    <property type="entry name" value="JMJC"/>
    <property type="match status" value="1"/>
</dbReference>
<dbReference type="Gene3D" id="2.60.120.650">
    <property type="entry name" value="Cupin"/>
    <property type="match status" value="1"/>
</dbReference>
<dbReference type="InterPro" id="IPR003347">
    <property type="entry name" value="JmjC_dom"/>
</dbReference>
<evidence type="ECO:0000313" key="4">
    <source>
        <dbReference type="EMBL" id="GMI47182.1"/>
    </source>
</evidence>
<dbReference type="AlphaFoldDB" id="A0A9W7GK35"/>
<gene>
    <name evidence="4" type="ORF">TrCOL_g5639</name>
</gene>
<comment type="caution">
    <text evidence="4">The sequence shown here is derived from an EMBL/GenBank/DDBJ whole genome shotgun (WGS) entry which is preliminary data.</text>
</comment>
<dbReference type="OrthoDB" id="196376at2759"/>
<dbReference type="InterPro" id="IPR050910">
    <property type="entry name" value="JMJD6_ArgDemeth/LysHydrox"/>
</dbReference>
<feature type="chain" id="PRO_5040925928" description="JmjC domain-containing protein" evidence="2">
    <location>
        <begin position="34"/>
        <end position="389"/>
    </location>
</feature>
<evidence type="ECO:0000256" key="1">
    <source>
        <dbReference type="SAM" id="MobiDB-lite"/>
    </source>
</evidence>
<name>A0A9W7GK35_9STRA</name>